<dbReference type="InterPro" id="IPR004358">
    <property type="entry name" value="Sig_transdc_His_kin-like_C"/>
</dbReference>
<evidence type="ECO:0000256" key="9">
    <source>
        <dbReference type="ARBA" id="ARBA00022840"/>
    </source>
</evidence>
<keyword evidence="6 17" id="KW-0812">Transmembrane</keyword>
<dbReference type="CDD" id="cd17546">
    <property type="entry name" value="REC_hyHK_CKI1_RcsC-like"/>
    <property type="match status" value="1"/>
</dbReference>
<keyword evidence="12 17" id="KW-0472">Membrane</keyword>
<evidence type="ECO:0000256" key="13">
    <source>
        <dbReference type="ARBA" id="ARBA00058004"/>
    </source>
</evidence>
<dbReference type="AlphaFoldDB" id="A0A6C2CJ91"/>
<keyword evidence="9" id="KW-0067">ATP-binding</keyword>
<feature type="domain" description="PAC" evidence="20">
    <location>
        <begin position="283"/>
        <end position="336"/>
    </location>
</feature>
<dbReference type="InterPro" id="IPR036890">
    <property type="entry name" value="HATPase_C_sf"/>
</dbReference>
<keyword evidence="10 17" id="KW-1133">Transmembrane helix</keyword>
<dbReference type="SUPFAM" id="SSF52172">
    <property type="entry name" value="CheY-like"/>
    <property type="match status" value="1"/>
</dbReference>
<keyword evidence="16" id="KW-0175">Coiled coil</keyword>
<evidence type="ECO:0000256" key="6">
    <source>
        <dbReference type="ARBA" id="ARBA00022692"/>
    </source>
</evidence>
<keyword evidence="22" id="KW-1185">Reference proteome</keyword>
<evidence type="ECO:0000256" key="16">
    <source>
        <dbReference type="SAM" id="Coils"/>
    </source>
</evidence>
<dbReference type="Gene3D" id="3.30.450.20">
    <property type="entry name" value="PAS domain"/>
    <property type="match status" value="1"/>
</dbReference>
<dbReference type="Proteomes" id="UP000389128">
    <property type="component" value="Unassembled WGS sequence"/>
</dbReference>
<evidence type="ECO:0000256" key="5">
    <source>
        <dbReference type="ARBA" id="ARBA00022679"/>
    </source>
</evidence>
<feature type="domain" description="Response regulatory" evidence="19">
    <location>
        <begin position="626"/>
        <end position="742"/>
    </location>
</feature>
<dbReference type="FunFam" id="3.30.565.10:FF:000010">
    <property type="entry name" value="Sensor histidine kinase RcsC"/>
    <property type="match status" value="1"/>
</dbReference>
<dbReference type="SUPFAM" id="SSF55874">
    <property type="entry name" value="ATPase domain of HSP90 chaperone/DNA topoisomerase II/histidine kinase"/>
    <property type="match status" value="1"/>
</dbReference>
<feature type="coiled-coil region" evidence="16">
    <location>
        <begin position="324"/>
        <end position="372"/>
    </location>
</feature>
<evidence type="ECO:0000256" key="11">
    <source>
        <dbReference type="ARBA" id="ARBA00023012"/>
    </source>
</evidence>
<comment type="caution">
    <text evidence="21">The sequence shown here is derived from an EMBL/GenBank/DDBJ whole genome shotgun (WGS) entry which is preliminary data.</text>
</comment>
<dbReference type="GO" id="GO:0016020">
    <property type="term" value="C:membrane"/>
    <property type="evidence" value="ECO:0007669"/>
    <property type="project" value="UniProtKB-SubCell"/>
</dbReference>
<dbReference type="PANTHER" id="PTHR45339">
    <property type="entry name" value="HYBRID SIGNAL TRANSDUCTION HISTIDINE KINASE J"/>
    <property type="match status" value="1"/>
</dbReference>
<evidence type="ECO:0000313" key="22">
    <source>
        <dbReference type="Proteomes" id="UP000389128"/>
    </source>
</evidence>
<evidence type="ECO:0000256" key="1">
    <source>
        <dbReference type="ARBA" id="ARBA00000085"/>
    </source>
</evidence>
<accession>A0A6C2CJ91</accession>
<proteinExistence type="predicted"/>
<protein>
    <recommendedName>
        <fullName evidence="14">Virulence sensor protein BvgS</fullName>
        <ecNumber evidence="3">2.7.13.3</ecNumber>
    </recommendedName>
</protein>
<dbReference type="InterPro" id="IPR001789">
    <property type="entry name" value="Sig_transdc_resp-reg_receiver"/>
</dbReference>
<feature type="domain" description="Histidine kinase" evidence="18">
    <location>
        <begin position="379"/>
        <end position="599"/>
    </location>
</feature>
<dbReference type="InterPro" id="IPR005467">
    <property type="entry name" value="His_kinase_dom"/>
</dbReference>
<comment type="function">
    <text evidence="13">Member of the two-component regulatory system BvgS/BvgA. Phosphorylates BvgA via a four-step phosphorelay in response to environmental signals.</text>
</comment>
<feature type="transmembrane region" description="Helical" evidence="17">
    <location>
        <begin position="174"/>
        <end position="194"/>
    </location>
</feature>
<dbReference type="Pfam" id="PF00072">
    <property type="entry name" value="Response_reg"/>
    <property type="match status" value="1"/>
</dbReference>
<dbReference type="SMART" id="SM00091">
    <property type="entry name" value="PAS"/>
    <property type="match status" value="1"/>
</dbReference>
<dbReference type="InterPro" id="IPR003594">
    <property type="entry name" value="HATPase_dom"/>
</dbReference>
<reference evidence="21 22" key="1">
    <citation type="submission" date="2019-01" db="EMBL/GenBank/DDBJ databases">
        <title>Zoogloea oleivorans genome sequencing and assembly.</title>
        <authorList>
            <person name="Tancsics A."/>
            <person name="Farkas M."/>
            <person name="Kriszt B."/>
            <person name="Maroti G."/>
            <person name="Horvath B."/>
        </authorList>
    </citation>
    <scope>NUCLEOTIDE SEQUENCE [LARGE SCALE GENOMIC DNA]</scope>
    <source>
        <strain evidence="21 22">Buc</strain>
    </source>
</reference>
<dbReference type="CDD" id="cd00130">
    <property type="entry name" value="PAS"/>
    <property type="match status" value="1"/>
</dbReference>
<evidence type="ECO:0000259" key="20">
    <source>
        <dbReference type="PROSITE" id="PS50113"/>
    </source>
</evidence>
<dbReference type="EMBL" id="SDKK01000024">
    <property type="protein sequence ID" value="TYC53948.1"/>
    <property type="molecule type" value="Genomic_DNA"/>
</dbReference>
<sequence>MKARTFSLPIDKPCLLLGLAVGLAALFAAALAWLYLTQQQTLEQTTRRLDSVRQARIELAQGFLHASLGNETERPSSRHDQGLALLHQATESLDTTLTELGDIGATQADALQRSATHFEALLAASKPQGPRQAEQKAGLMAAFQNLEQEAVRADTLIRQHAHERVTYLHNRFQLASAATLLLLATITSVVFFSLRARRQAEHKEEALRARYARVIEGSDQGFWDWHLQTHRFDATPRFESMLGFAPGELDLREENWPNLVHPDDLTANMQSIEAHLKGLAPYHDAEIRCITKSGEWRWIHSRGKIVERDAEGRPLIMSGTHTDITEYKNLVEELDQHRHHLEERVEERTSQIEELNRQLERRSTQAEAATQAKSVFLANMSHEIRTPMNAIIGLTRIMQREATSPRQGEFLDKTGKAATHLLAIINDILDISKVEAGKLEIEQIDFRLDELLESVGSQIGEKLRAKGLDYQVRTDAIPRGLVGDVTRLTQMLLNYLSNAIKFTEHGGITLSLRVAEKTETGLLLRVEVSDTGIGLSAGQLARLFNAFEQADGSTTRKYGGTGLGLAINRHLARLMGGETGADSQPGAGSSFWFTARLGISQAQDALPVARPDLALEQIRQTHPGARILLAEDEQVNQLVASEMLCDAGLTVDLADNGQQAVELASHRSYALIMMDMQMPLMDGLAATRLIRRLPGHAGTPILALTANAFSEDRQHCLDVGMDDFLSKPVDPDLLYATLLKWLDKPMN</sequence>
<organism evidence="21 22">
    <name type="scientific">Zoogloea oleivorans</name>
    <dbReference type="NCBI Taxonomy" id="1552750"/>
    <lineage>
        <taxon>Bacteria</taxon>
        <taxon>Pseudomonadati</taxon>
        <taxon>Pseudomonadota</taxon>
        <taxon>Betaproteobacteria</taxon>
        <taxon>Rhodocyclales</taxon>
        <taxon>Zoogloeaceae</taxon>
        <taxon>Zoogloea</taxon>
    </lineage>
</organism>
<dbReference type="RefSeq" id="WP_148580923.1">
    <property type="nucleotide sequence ID" value="NZ_SDKK01000024.1"/>
</dbReference>
<evidence type="ECO:0000256" key="14">
    <source>
        <dbReference type="ARBA" id="ARBA00070152"/>
    </source>
</evidence>
<evidence type="ECO:0000313" key="21">
    <source>
        <dbReference type="EMBL" id="TYC53948.1"/>
    </source>
</evidence>
<feature type="modified residue" description="4-aspartylphosphate" evidence="15">
    <location>
        <position position="675"/>
    </location>
</feature>
<dbReference type="Gene3D" id="3.40.50.2300">
    <property type="match status" value="1"/>
</dbReference>
<dbReference type="PROSITE" id="PS50109">
    <property type="entry name" value="HIS_KIN"/>
    <property type="match status" value="1"/>
</dbReference>
<dbReference type="Gene3D" id="3.30.565.10">
    <property type="entry name" value="Histidine kinase-like ATPase, C-terminal domain"/>
    <property type="match status" value="1"/>
</dbReference>
<dbReference type="InterPro" id="IPR035965">
    <property type="entry name" value="PAS-like_dom_sf"/>
</dbReference>
<dbReference type="InterPro" id="IPR011006">
    <property type="entry name" value="CheY-like_superfamily"/>
</dbReference>
<dbReference type="PANTHER" id="PTHR45339:SF3">
    <property type="entry name" value="HISTIDINE KINASE"/>
    <property type="match status" value="1"/>
</dbReference>
<evidence type="ECO:0000256" key="15">
    <source>
        <dbReference type="PROSITE-ProRule" id="PRU00169"/>
    </source>
</evidence>
<evidence type="ECO:0000256" key="17">
    <source>
        <dbReference type="SAM" id="Phobius"/>
    </source>
</evidence>
<keyword evidence="5" id="KW-0808">Transferase</keyword>
<dbReference type="NCBIfam" id="TIGR00229">
    <property type="entry name" value="sensory_box"/>
    <property type="match status" value="1"/>
</dbReference>
<dbReference type="InterPro" id="IPR003661">
    <property type="entry name" value="HisK_dim/P_dom"/>
</dbReference>
<dbReference type="InterPro" id="IPR000014">
    <property type="entry name" value="PAS"/>
</dbReference>
<evidence type="ECO:0000259" key="18">
    <source>
        <dbReference type="PROSITE" id="PS50109"/>
    </source>
</evidence>
<keyword evidence="8 21" id="KW-0418">Kinase</keyword>
<dbReference type="PRINTS" id="PR00344">
    <property type="entry name" value="BCTRLSENSOR"/>
</dbReference>
<evidence type="ECO:0000256" key="4">
    <source>
        <dbReference type="ARBA" id="ARBA00022553"/>
    </source>
</evidence>
<dbReference type="InterPro" id="IPR036097">
    <property type="entry name" value="HisK_dim/P_sf"/>
</dbReference>
<name>A0A6C2CJ91_9RHOO</name>
<evidence type="ECO:0000256" key="10">
    <source>
        <dbReference type="ARBA" id="ARBA00022989"/>
    </source>
</evidence>
<dbReference type="InterPro" id="IPR001610">
    <property type="entry name" value="PAC"/>
</dbReference>
<dbReference type="SMART" id="SM00086">
    <property type="entry name" value="PAC"/>
    <property type="match status" value="1"/>
</dbReference>
<evidence type="ECO:0000256" key="2">
    <source>
        <dbReference type="ARBA" id="ARBA00004370"/>
    </source>
</evidence>
<dbReference type="Pfam" id="PF08447">
    <property type="entry name" value="PAS_3"/>
    <property type="match status" value="1"/>
</dbReference>
<comment type="subcellular location">
    <subcellularLocation>
        <location evidence="2">Membrane</location>
    </subcellularLocation>
</comment>
<evidence type="ECO:0000256" key="3">
    <source>
        <dbReference type="ARBA" id="ARBA00012438"/>
    </source>
</evidence>
<dbReference type="Pfam" id="PF00512">
    <property type="entry name" value="HisKA"/>
    <property type="match status" value="1"/>
</dbReference>
<dbReference type="InterPro" id="IPR000700">
    <property type="entry name" value="PAS-assoc_C"/>
</dbReference>
<dbReference type="CDD" id="cd16922">
    <property type="entry name" value="HATPase_EvgS-ArcB-TorS-like"/>
    <property type="match status" value="1"/>
</dbReference>
<evidence type="ECO:0000256" key="7">
    <source>
        <dbReference type="ARBA" id="ARBA00022741"/>
    </source>
</evidence>
<dbReference type="SUPFAM" id="SSF47384">
    <property type="entry name" value="Homodimeric domain of signal transducing histidine kinase"/>
    <property type="match status" value="1"/>
</dbReference>
<keyword evidence="11" id="KW-0902">Two-component regulatory system</keyword>
<dbReference type="FunFam" id="1.10.287.130:FF:000004">
    <property type="entry name" value="Ethylene receptor 1"/>
    <property type="match status" value="1"/>
</dbReference>
<dbReference type="SUPFAM" id="SSF55785">
    <property type="entry name" value="PYP-like sensor domain (PAS domain)"/>
    <property type="match status" value="1"/>
</dbReference>
<evidence type="ECO:0000256" key="12">
    <source>
        <dbReference type="ARBA" id="ARBA00023136"/>
    </source>
</evidence>
<dbReference type="PROSITE" id="PS50110">
    <property type="entry name" value="RESPONSE_REGULATORY"/>
    <property type="match status" value="1"/>
</dbReference>
<dbReference type="SMART" id="SM00388">
    <property type="entry name" value="HisKA"/>
    <property type="match status" value="1"/>
</dbReference>
<gene>
    <name evidence="21" type="ORF">ETQ85_20380</name>
</gene>
<keyword evidence="4 15" id="KW-0597">Phosphoprotein</keyword>
<dbReference type="InterPro" id="IPR013655">
    <property type="entry name" value="PAS_fold_3"/>
</dbReference>
<dbReference type="SMART" id="SM00387">
    <property type="entry name" value="HATPase_c"/>
    <property type="match status" value="1"/>
</dbReference>
<dbReference type="SMART" id="SM00448">
    <property type="entry name" value="REC"/>
    <property type="match status" value="1"/>
</dbReference>
<dbReference type="OrthoDB" id="5290456at2"/>
<evidence type="ECO:0000259" key="19">
    <source>
        <dbReference type="PROSITE" id="PS50110"/>
    </source>
</evidence>
<dbReference type="CDD" id="cd00082">
    <property type="entry name" value="HisKA"/>
    <property type="match status" value="1"/>
</dbReference>
<dbReference type="GO" id="GO:0000155">
    <property type="term" value="F:phosphorelay sensor kinase activity"/>
    <property type="evidence" value="ECO:0007669"/>
    <property type="project" value="InterPro"/>
</dbReference>
<dbReference type="Gene3D" id="1.10.287.130">
    <property type="match status" value="1"/>
</dbReference>
<dbReference type="Pfam" id="PF02518">
    <property type="entry name" value="HATPase_c"/>
    <property type="match status" value="1"/>
</dbReference>
<keyword evidence="7" id="KW-0547">Nucleotide-binding</keyword>
<dbReference type="GO" id="GO:0005524">
    <property type="term" value="F:ATP binding"/>
    <property type="evidence" value="ECO:0007669"/>
    <property type="project" value="UniProtKB-KW"/>
</dbReference>
<dbReference type="PROSITE" id="PS50113">
    <property type="entry name" value="PAC"/>
    <property type="match status" value="1"/>
</dbReference>
<evidence type="ECO:0000256" key="8">
    <source>
        <dbReference type="ARBA" id="ARBA00022777"/>
    </source>
</evidence>
<comment type="catalytic activity">
    <reaction evidence="1">
        <text>ATP + protein L-histidine = ADP + protein N-phospho-L-histidine.</text>
        <dbReference type="EC" id="2.7.13.3"/>
    </reaction>
</comment>
<dbReference type="EC" id="2.7.13.3" evidence="3"/>